<name>A0AAD9WWK4_9ROSI</name>
<feature type="region of interest" description="Disordered" evidence="1">
    <location>
        <begin position="69"/>
        <end position="110"/>
    </location>
</feature>
<reference evidence="2" key="1">
    <citation type="journal article" date="2023" name="Plant J.">
        <title>Genome sequences and population genomics provide insights into the demographic history, inbreeding, and mutation load of two 'living fossil' tree species of Dipteronia.</title>
        <authorList>
            <person name="Feng Y."/>
            <person name="Comes H.P."/>
            <person name="Chen J."/>
            <person name="Zhu S."/>
            <person name="Lu R."/>
            <person name="Zhang X."/>
            <person name="Li P."/>
            <person name="Qiu J."/>
            <person name="Olsen K.M."/>
            <person name="Qiu Y."/>
        </authorList>
    </citation>
    <scope>NUCLEOTIDE SEQUENCE</scope>
    <source>
        <strain evidence="2">KIB01</strain>
    </source>
</reference>
<dbReference type="PANTHER" id="PTHR45724:SF19">
    <property type="entry name" value="AQUAPORIN NIP6-1"/>
    <property type="match status" value="1"/>
</dbReference>
<dbReference type="PANTHER" id="PTHR45724">
    <property type="entry name" value="AQUAPORIN NIP2-1"/>
    <property type="match status" value="1"/>
</dbReference>
<gene>
    <name evidence="2" type="ORF">Ddye_019940</name>
</gene>
<evidence type="ECO:0000313" key="2">
    <source>
        <dbReference type="EMBL" id="KAK2644745.1"/>
    </source>
</evidence>
<dbReference type="EMBL" id="JANJYI010000006">
    <property type="protein sequence ID" value="KAK2644745.1"/>
    <property type="molecule type" value="Genomic_DNA"/>
</dbReference>
<organism evidence="2 3">
    <name type="scientific">Dipteronia dyeriana</name>
    <dbReference type="NCBI Taxonomy" id="168575"/>
    <lineage>
        <taxon>Eukaryota</taxon>
        <taxon>Viridiplantae</taxon>
        <taxon>Streptophyta</taxon>
        <taxon>Embryophyta</taxon>
        <taxon>Tracheophyta</taxon>
        <taxon>Spermatophyta</taxon>
        <taxon>Magnoliopsida</taxon>
        <taxon>eudicotyledons</taxon>
        <taxon>Gunneridae</taxon>
        <taxon>Pentapetalae</taxon>
        <taxon>rosids</taxon>
        <taxon>malvids</taxon>
        <taxon>Sapindales</taxon>
        <taxon>Sapindaceae</taxon>
        <taxon>Hippocastanoideae</taxon>
        <taxon>Acereae</taxon>
        <taxon>Dipteronia</taxon>
    </lineage>
</organism>
<protein>
    <submittedName>
        <fullName evidence="2">Uncharacterized protein</fullName>
    </submittedName>
</protein>
<evidence type="ECO:0000313" key="3">
    <source>
        <dbReference type="Proteomes" id="UP001280121"/>
    </source>
</evidence>
<feature type="compositionally biased region" description="Polar residues" evidence="1">
    <location>
        <begin position="69"/>
        <end position="92"/>
    </location>
</feature>
<dbReference type="AlphaFoldDB" id="A0AAD9WWK4"/>
<proteinExistence type="predicted"/>
<dbReference type="Proteomes" id="UP001280121">
    <property type="component" value="Unassembled WGS sequence"/>
</dbReference>
<keyword evidence="3" id="KW-1185">Reference proteome</keyword>
<sequence>MLLTVNRCFNESSENPGTSHTAIAANNFKAIWIYFTAPILRAPCGAGTYSAVKLPEDERKTVPLMRSTLQQAASEGSQTNRHLPKSYKNNPRTLLEEHANEQKVNNGKSSQISRVKEEDWQSAFITKYILELGDKLWFSS</sequence>
<accession>A0AAD9WWK4</accession>
<dbReference type="InterPro" id="IPR034294">
    <property type="entry name" value="Aquaporin_transptr"/>
</dbReference>
<evidence type="ECO:0000256" key="1">
    <source>
        <dbReference type="SAM" id="MobiDB-lite"/>
    </source>
</evidence>
<comment type="caution">
    <text evidence="2">The sequence shown here is derived from an EMBL/GenBank/DDBJ whole genome shotgun (WGS) entry which is preliminary data.</text>
</comment>